<accession>A0A182NYD1</accession>
<dbReference type="EnsemblMetazoa" id="ADIR014831-RA">
    <property type="protein sequence ID" value="ADIR014831-PA"/>
    <property type="gene ID" value="ADIR014831"/>
</dbReference>
<dbReference type="AlphaFoldDB" id="A0A182NYD1"/>
<reference evidence="3" key="1">
    <citation type="submission" date="2013-03" db="EMBL/GenBank/DDBJ databases">
        <title>The Genome Sequence of Anopheles dirus WRAIR2.</title>
        <authorList>
            <consortium name="The Broad Institute Genomics Platform"/>
            <person name="Neafsey D.E."/>
            <person name="Walton C."/>
            <person name="Walker B."/>
            <person name="Young S.K."/>
            <person name="Zeng Q."/>
            <person name="Gargeya S."/>
            <person name="Fitzgerald M."/>
            <person name="Haas B."/>
            <person name="Abouelleil A."/>
            <person name="Allen A.W."/>
            <person name="Alvarado L."/>
            <person name="Arachchi H.M."/>
            <person name="Berlin A.M."/>
            <person name="Chapman S.B."/>
            <person name="Gainer-Dewar J."/>
            <person name="Goldberg J."/>
            <person name="Griggs A."/>
            <person name="Gujja S."/>
            <person name="Hansen M."/>
            <person name="Howarth C."/>
            <person name="Imamovic A."/>
            <person name="Ireland A."/>
            <person name="Larimer J."/>
            <person name="McCowan C."/>
            <person name="Murphy C."/>
            <person name="Pearson M."/>
            <person name="Poon T.W."/>
            <person name="Priest M."/>
            <person name="Roberts A."/>
            <person name="Saif S."/>
            <person name="Shea T."/>
            <person name="Sisk P."/>
            <person name="Sykes S."/>
            <person name="Wortman J."/>
            <person name="Nusbaum C."/>
            <person name="Birren B."/>
        </authorList>
    </citation>
    <scope>NUCLEOTIDE SEQUENCE [LARGE SCALE GENOMIC DNA]</scope>
    <source>
        <strain evidence="3">WRAIR2</strain>
    </source>
</reference>
<proteinExistence type="predicted"/>
<dbReference type="STRING" id="7168.A0A182NYD1"/>
<protein>
    <submittedName>
        <fullName evidence="2">Uncharacterized protein</fullName>
    </submittedName>
</protein>
<sequence>MYKDRDLFDFELTFEDPAAGKFDDVLVRYNSSKDSKAGIVRIQAKHRQPTLNDNSNRDQQKSKTNETISDADLLTTKKKQKQPFSISMYFESFLGIDKPKSAETRKYIICTNKTLDKSVSILTRVNLEDSCIPSIMRDIHATFYCVKKEKSLDTILKGVAVGKGYTGKDGLGIIQAFYDNFILACGSANETMLYNIVMKLLMQLVDFQHISTYEKMHVCMFEAINRGPKSLKPSDVTKMFKLSESGYLLEYFRIDTKKHVESLRVKYFDPKLNSTVLEETNLFQFLKTTKPGTHWYYSSCGTDVSILVIEQIVNLANYEMVLFDHSAHKESDVLNDLCAGISAARNHCVNEVNNFPRQVITIITQGKLFKTDNYTQLATEYDMKFIIVMHITKDEKTFDDKTIDSFCVGDLTEDTRNQLFVKSVNRFTTSVSFRKVVNLSDPLPYVYDLLESNEKRSKSLHKTRYEEIRQWYVGRRFGLYDEDSTADDSNYRLESSSEDEDEDDDHDNDDVF</sequence>
<keyword evidence="3" id="KW-1185">Reference proteome</keyword>
<feature type="region of interest" description="Disordered" evidence="1">
    <location>
        <begin position="43"/>
        <end position="66"/>
    </location>
</feature>
<organism evidence="2 3">
    <name type="scientific">Anopheles dirus</name>
    <dbReference type="NCBI Taxonomy" id="7168"/>
    <lineage>
        <taxon>Eukaryota</taxon>
        <taxon>Metazoa</taxon>
        <taxon>Ecdysozoa</taxon>
        <taxon>Arthropoda</taxon>
        <taxon>Hexapoda</taxon>
        <taxon>Insecta</taxon>
        <taxon>Pterygota</taxon>
        <taxon>Neoptera</taxon>
        <taxon>Endopterygota</taxon>
        <taxon>Diptera</taxon>
        <taxon>Nematocera</taxon>
        <taxon>Culicoidea</taxon>
        <taxon>Culicidae</taxon>
        <taxon>Anophelinae</taxon>
        <taxon>Anopheles</taxon>
    </lineage>
</organism>
<dbReference type="VEuPathDB" id="VectorBase:ADIR014831"/>
<evidence type="ECO:0000313" key="2">
    <source>
        <dbReference type="EnsemblMetazoa" id="ADIR014831-PA"/>
    </source>
</evidence>
<feature type="compositionally biased region" description="Acidic residues" evidence="1">
    <location>
        <begin position="496"/>
        <end position="512"/>
    </location>
</feature>
<feature type="compositionally biased region" description="Basic and acidic residues" evidence="1">
    <location>
        <begin position="55"/>
        <end position="64"/>
    </location>
</feature>
<reference evidence="2" key="2">
    <citation type="submission" date="2020-05" db="UniProtKB">
        <authorList>
            <consortium name="EnsemblMetazoa"/>
        </authorList>
    </citation>
    <scope>IDENTIFICATION</scope>
    <source>
        <strain evidence="2">WRAIR2</strain>
    </source>
</reference>
<name>A0A182NYD1_9DIPT</name>
<evidence type="ECO:0000313" key="3">
    <source>
        <dbReference type="Proteomes" id="UP000075884"/>
    </source>
</evidence>
<evidence type="ECO:0000256" key="1">
    <source>
        <dbReference type="SAM" id="MobiDB-lite"/>
    </source>
</evidence>
<feature type="region of interest" description="Disordered" evidence="1">
    <location>
        <begin position="481"/>
        <end position="512"/>
    </location>
</feature>
<dbReference type="Proteomes" id="UP000075884">
    <property type="component" value="Unassembled WGS sequence"/>
</dbReference>